<gene>
    <name evidence="1" type="ORF">VXC91_24065</name>
</gene>
<dbReference type="EMBL" id="JAYWVC010000091">
    <property type="protein sequence ID" value="MED7824981.1"/>
    <property type="molecule type" value="Genomic_DNA"/>
</dbReference>
<sequence length="69" mass="7437">MTNGTARPLERPAGAKMVLRVYTVTREGLVTPPHATVTLPYSFKPARELPSTQLPPCACPVHRTAGPAR</sequence>
<organism evidence="1 2">
    <name type="scientific">Streptomyces chiangmaiensis</name>
    <dbReference type="NCBI Taxonomy" id="766497"/>
    <lineage>
        <taxon>Bacteria</taxon>
        <taxon>Bacillati</taxon>
        <taxon>Actinomycetota</taxon>
        <taxon>Actinomycetes</taxon>
        <taxon>Kitasatosporales</taxon>
        <taxon>Streptomycetaceae</taxon>
        <taxon>Streptomyces</taxon>
    </lineage>
</organism>
<dbReference type="RefSeq" id="WP_329509405.1">
    <property type="nucleotide sequence ID" value="NZ_BAAAYZ010000063.1"/>
</dbReference>
<accession>A0ABU7FLJ1</accession>
<protein>
    <submittedName>
        <fullName evidence="1">Uncharacterized protein</fullName>
    </submittedName>
</protein>
<keyword evidence="2" id="KW-1185">Reference proteome</keyword>
<proteinExistence type="predicted"/>
<evidence type="ECO:0000313" key="1">
    <source>
        <dbReference type="EMBL" id="MED7824981.1"/>
    </source>
</evidence>
<dbReference type="Proteomes" id="UP001333996">
    <property type="component" value="Unassembled WGS sequence"/>
</dbReference>
<reference evidence="1" key="1">
    <citation type="submission" date="2024-01" db="EMBL/GenBank/DDBJ databases">
        <title>First draft genome sequence data of TA4-1, the type strain of Gram-positive actinobacterium Streptomyces chiangmaiensis.</title>
        <authorList>
            <person name="Yasawong M."/>
            <person name="Nantapong N."/>
        </authorList>
    </citation>
    <scope>NUCLEOTIDE SEQUENCE</scope>
    <source>
        <strain evidence="1">TA4-1</strain>
    </source>
</reference>
<name>A0ABU7FLJ1_9ACTN</name>
<evidence type="ECO:0000313" key="2">
    <source>
        <dbReference type="Proteomes" id="UP001333996"/>
    </source>
</evidence>
<comment type="caution">
    <text evidence="1">The sequence shown here is derived from an EMBL/GenBank/DDBJ whole genome shotgun (WGS) entry which is preliminary data.</text>
</comment>